<dbReference type="Proteomes" id="UP000295030">
    <property type="component" value="Unassembled WGS sequence"/>
</dbReference>
<sequence length="75" mass="8701">MPEECRVKHTEDTARQLCAIDLRQRGIDEDRIPHLVERFWPVLANEIRQGIADGTWPYPVDKIEALSVEYRALLG</sequence>
<keyword evidence="2" id="KW-1185">Reference proteome</keyword>
<name>A0A4R1HDZ3_ANCAQ</name>
<organism evidence="1 2">
    <name type="scientific">Ancylobacter aquaticus</name>
    <dbReference type="NCBI Taxonomy" id="100"/>
    <lineage>
        <taxon>Bacteria</taxon>
        <taxon>Pseudomonadati</taxon>
        <taxon>Pseudomonadota</taxon>
        <taxon>Alphaproteobacteria</taxon>
        <taxon>Hyphomicrobiales</taxon>
        <taxon>Xanthobacteraceae</taxon>
        <taxon>Ancylobacter</taxon>
    </lineage>
</organism>
<dbReference type="EMBL" id="SMFY01000005">
    <property type="protein sequence ID" value="TCK19788.1"/>
    <property type="molecule type" value="Genomic_DNA"/>
</dbReference>
<gene>
    <name evidence="1" type="ORF">EV667_4250</name>
</gene>
<comment type="caution">
    <text evidence="1">The sequence shown here is derived from an EMBL/GenBank/DDBJ whole genome shotgun (WGS) entry which is preliminary data.</text>
</comment>
<evidence type="ECO:0000313" key="2">
    <source>
        <dbReference type="Proteomes" id="UP000295030"/>
    </source>
</evidence>
<proteinExistence type="predicted"/>
<protein>
    <submittedName>
        <fullName evidence="1">Uncharacterized protein</fullName>
    </submittedName>
</protein>
<reference evidence="1 2" key="1">
    <citation type="submission" date="2019-03" db="EMBL/GenBank/DDBJ databases">
        <title>Genomic Encyclopedia of Type Strains, Phase IV (KMG-IV): sequencing the most valuable type-strain genomes for metagenomic binning, comparative biology and taxonomic classification.</title>
        <authorList>
            <person name="Goeker M."/>
        </authorList>
    </citation>
    <scope>NUCLEOTIDE SEQUENCE [LARGE SCALE GENOMIC DNA]</scope>
    <source>
        <strain evidence="1 2">DSM 101</strain>
    </source>
</reference>
<accession>A0A4R1HDZ3</accession>
<dbReference type="AlphaFoldDB" id="A0A4R1HDZ3"/>
<evidence type="ECO:0000313" key="1">
    <source>
        <dbReference type="EMBL" id="TCK19788.1"/>
    </source>
</evidence>